<proteinExistence type="predicted"/>
<dbReference type="Proteomes" id="UP000078532">
    <property type="component" value="Unassembled WGS sequence"/>
</dbReference>
<reference evidence="1 2" key="1">
    <citation type="submission" date="2016-04" db="EMBL/GenBank/DDBJ databases">
        <authorList>
            <person name="Evans L.H."/>
            <person name="Alamgir A."/>
            <person name="Owens N."/>
            <person name="Weber N.D."/>
            <person name="Virtaneva K."/>
            <person name="Barbian K."/>
            <person name="Babar A."/>
            <person name="Rosenke K."/>
        </authorList>
    </citation>
    <scope>NUCLEOTIDE SEQUENCE [LARGE SCALE GENOMIC DNA]</scope>
    <source>
        <strain evidence="1 2">LMa1</strain>
    </source>
</reference>
<dbReference type="EMBL" id="LYVF01000158">
    <property type="protein sequence ID" value="OAT81687.1"/>
    <property type="molecule type" value="Genomic_DNA"/>
</dbReference>
<keyword evidence="2" id="KW-1185">Reference proteome</keyword>
<gene>
    <name evidence="1" type="ORF">A6M21_09745</name>
</gene>
<dbReference type="SUPFAM" id="SSF102114">
    <property type="entry name" value="Radical SAM enzymes"/>
    <property type="match status" value="1"/>
</dbReference>
<name>A0A1B7LEM6_9FIRM</name>
<evidence type="ECO:0008006" key="3">
    <source>
        <dbReference type="Google" id="ProtNLM"/>
    </source>
</evidence>
<dbReference type="InterPro" id="IPR058240">
    <property type="entry name" value="rSAM_sf"/>
</dbReference>
<comment type="caution">
    <text evidence="1">The sequence shown here is derived from an EMBL/GenBank/DDBJ whole genome shotgun (WGS) entry which is preliminary data.</text>
</comment>
<dbReference type="InterPro" id="IPR013785">
    <property type="entry name" value="Aldolase_TIM"/>
</dbReference>
<sequence>MIDFIRELRKLYSNIRIQLDTNASLLTNDYIDELYDAGLTDISPDLKGDDLSTFMKLTGIKEKNLANRYLETAWEGVKYLVNNYHDRINLAVAIPYHPSFISRQEIERMGKRLANMDNKIDVNLIIYQPVFRMRSVSEVSDTDIDEALELLKDAGLQKVWCQEGDDIPRGVSPEDLLLLEDGS</sequence>
<accession>A0A1B7LEM6</accession>
<dbReference type="Gene3D" id="3.20.20.70">
    <property type="entry name" value="Aldolase class I"/>
    <property type="match status" value="1"/>
</dbReference>
<dbReference type="AlphaFoldDB" id="A0A1B7LEM6"/>
<protein>
    <recommendedName>
        <fullName evidence="3">Radical SAM core domain-containing protein</fullName>
    </recommendedName>
</protein>
<dbReference type="STRING" id="1838280.A6M21_09745"/>
<organism evidence="1 2">
    <name type="scientific">Desulfotomaculum copahuensis</name>
    <dbReference type="NCBI Taxonomy" id="1838280"/>
    <lineage>
        <taxon>Bacteria</taxon>
        <taxon>Bacillati</taxon>
        <taxon>Bacillota</taxon>
        <taxon>Clostridia</taxon>
        <taxon>Eubacteriales</taxon>
        <taxon>Desulfotomaculaceae</taxon>
        <taxon>Desulfotomaculum</taxon>
    </lineage>
</organism>
<dbReference type="CDD" id="cd01335">
    <property type="entry name" value="Radical_SAM"/>
    <property type="match status" value="1"/>
</dbReference>
<evidence type="ECO:0000313" key="1">
    <source>
        <dbReference type="EMBL" id="OAT81687.1"/>
    </source>
</evidence>
<evidence type="ECO:0000313" key="2">
    <source>
        <dbReference type="Proteomes" id="UP000078532"/>
    </source>
</evidence>